<gene>
    <name evidence="1" type="ORF">C8Q69DRAFT_128721</name>
</gene>
<dbReference type="GeneID" id="39594560"/>
<comment type="caution">
    <text evidence="1">The sequence shown here is derived from an EMBL/GenBank/DDBJ whole genome shotgun (WGS) entry which is preliminary data.</text>
</comment>
<dbReference type="AlphaFoldDB" id="A0A443HIB4"/>
<protein>
    <submittedName>
        <fullName evidence="1">Uncharacterized protein</fullName>
    </submittedName>
</protein>
<evidence type="ECO:0000313" key="1">
    <source>
        <dbReference type="EMBL" id="RWQ91583.1"/>
    </source>
</evidence>
<dbReference type="VEuPathDB" id="FungiDB:C8Q69DRAFT_128721"/>
<evidence type="ECO:0000313" key="2">
    <source>
        <dbReference type="Proteomes" id="UP000283841"/>
    </source>
</evidence>
<organism evidence="1 2">
    <name type="scientific">Byssochlamys spectabilis</name>
    <name type="common">Paecilomyces variotii</name>
    <dbReference type="NCBI Taxonomy" id="264951"/>
    <lineage>
        <taxon>Eukaryota</taxon>
        <taxon>Fungi</taxon>
        <taxon>Dikarya</taxon>
        <taxon>Ascomycota</taxon>
        <taxon>Pezizomycotina</taxon>
        <taxon>Eurotiomycetes</taxon>
        <taxon>Eurotiomycetidae</taxon>
        <taxon>Eurotiales</taxon>
        <taxon>Thermoascaceae</taxon>
        <taxon>Paecilomyces</taxon>
    </lineage>
</organism>
<proteinExistence type="predicted"/>
<dbReference type="Proteomes" id="UP000283841">
    <property type="component" value="Unassembled WGS sequence"/>
</dbReference>
<dbReference type="RefSeq" id="XP_028481228.1">
    <property type="nucleotide sequence ID" value="XM_028625283.1"/>
</dbReference>
<keyword evidence="2" id="KW-1185">Reference proteome</keyword>
<name>A0A443HIB4_BYSSP</name>
<reference evidence="1 2" key="1">
    <citation type="journal article" date="2018" name="Front. Microbiol.">
        <title>Genomic and genetic insights into a cosmopolitan fungus, Paecilomyces variotii (Eurotiales).</title>
        <authorList>
            <person name="Urquhart A.S."/>
            <person name="Mondo S.J."/>
            <person name="Makela M.R."/>
            <person name="Hane J.K."/>
            <person name="Wiebenga A."/>
            <person name="He G."/>
            <person name="Mihaltcheva S."/>
            <person name="Pangilinan J."/>
            <person name="Lipzen A."/>
            <person name="Barry K."/>
            <person name="de Vries R.P."/>
            <person name="Grigoriev I.V."/>
            <person name="Idnurm A."/>
        </authorList>
    </citation>
    <scope>NUCLEOTIDE SEQUENCE [LARGE SCALE GENOMIC DNA]</scope>
    <source>
        <strain evidence="1 2">CBS 101075</strain>
    </source>
</reference>
<dbReference type="EMBL" id="RCNU01000019">
    <property type="protein sequence ID" value="RWQ91583.1"/>
    <property type="molecule type" value="Genomic_DNA"/>
</dbReference>
<accession>A0A443HIB4</accession>
<sequence length="76" mass="8341">MHKLTDLGGFGPHIDANAYTHVTNISHLTVLAAVDDMSIENGGSTGSSRYRRFCWCLKLTSRSLPGFIPLENHSQP</sequence>